<feature type="transmembrane region" description="Helical" evidence="13">
    <location>
        <begin position="103"/>
        <end position="124"/>
    </location>
</feature>
<dbReference type="RefSeq" id="WP_136640968.1">
    <property type="nucleotide sequence ID" value="NZ_QYRT01000005.1"/>
</dbReference>
<evidence type="ECO:0000256" key="8">
    <source>
        <dbReference type="ARBA" id="ARBA00023136"/>
    </source>
</evidence>
<sequence>MLAIAVAVCGGAGAVARFVLDGVIRSRTSVRYPVGTTVINISGSLLLGLVTGLALGAVISSDVRLILGTGLLGGYTTFSTASFETVRLVQGRRYGAALLNGVGMLVVAVAAAAGGFALATLMGCS</sequence>
<comment type="catalytic activity">
    <reaction evidence="11">
        <text>fluoride(in) = fluoride(out)</text>
        <dbReference type="Rhea" id="RHEA:76159"/>
        <dbReference type="ChEBI" id="CHEBI:17051"/>
    </reaction>
    <physiologicalReaction direction="left-to-right" evidence="11">
        <dbReference type="Rhea" id="RHEA:76160"/>
    </physiologicalReaction>
</comment>
<evidence type="ECO:0000256" key="1">
    <source>
        <dbReference type="ARBA" id="ARBA00004651"/>
    </source>
</evidence>
<evidence type="ECO:0000256" key="10">
    <source>
        <dbReference type="ARBA" id="ARBA00035120"/>
    </source>
</evidence>
<keyword evidence="15" id="KW-1185">Reference proteome</keyword>
<evidence type="ECO:0000256" key="6">
    <source>
        <dbReference type="ARBA" id="ARBA00022989"/>
    </source>
</evidence>
<dbReference type="PANTHER" id="PTHR28259">
    <property type="entry name" value="FLUORIDE EXPORT PROTEIN 1-RELATED"/>
    <property type="match status" value="1"/>
</dbReference>
<keyword evidence="2 13" id="KW-0813">Transport</keyword>
<comment type="similarity">
    <text evidence="10 13">Belongs to the fluoride channel Fluc/FEX (TC 1.A.43) family.</text>
</comment>
<dbReference type="AlphaFoldDB" id="A0A4V4RG16"/>
<dbReference type="Proteomes" id="UP000306192">
    <property type="component" value="Unassembled WGS sequence"/>
</dbReference>
<dbReference type="GO" id="GO:0005886">
    <property type="term" value="C:plasma membrane"/>
    <property type="evidence" value="ECO:0007669"/>
    <property type="project" value="UniProtKB-SubCell"/>
</dbReference>
<feature type="binding site" evidence="13">
    <location>
        <position position="73"/>
    </location>
    <ligand>
        <name>Na(+)</name>
        <dbReference type="ChEBI" id="CHEBI:29101"/>
        <note>structural</note>
    </ligand>
</feature>
<evidence type="ECO:0000256" key="11">
    <source>
        <dbReference type="ARBA" id="ARBA00035585"/>
    </source>
</evidence>
<gene>
    <name evidence="13 14" type="primary">crcB</name>
    <name evidence="13" type="synonym">fluC</name>
    <name evidence="14" type="ORF">D4765_04045</name>
</gene>
<keyword evidence="9 13" id="KW-0407">Ion channel</keyword>
<evidence type="ECO:0000256" key="13">
    <source>
        <dbReference type="HAMAP-Rule" id="MF_00454"/>
    </source>
</evidence>
<dbReference type="InterPro" id="IPR003691">
    <property type="entry name" value="FluC"/>
</dbReference>
<evidence type="ECO:0000256" key="3">
    <source>
        <dbReference type="ARBA" id="ARBA00022475"/>
    </source>
</evidence>
<evidence type="ECO:0000256" key="2">
    <source>
        <dbReference type="ARBA" id="ARBA00022448"/>
    </source>
</evidence>
<evidence type="ECO:0000313" key="14">
    <source>
        <dbReference type="EMBL" id="TIH39974.1"/>
    </source>
</evidence>
<evidence type="ECO:0000256" key="4">
    <source>
        <dbReference type="ARBA" id="ARBA00022692"/>
    </source>
</evidence>
<evidence type="ECO:0000313" key="15">
    <source>
        <dbReference type="Proteomes" id="UP000306192"/>
    </source>
</evidence>
<keyword evidence="8 13" id="KW-0472">Membrane</keyword>
<feature type="binding site" evidence="13">
    <location>
        <position position="76"/>
    </location>
    <ligand>
        <name>Na(+)</name>
        <dbReference type="ChEBI" id="CHEBI:29101"/>
        <note>structural</note>
    </ligand>
</feature>
<comment type="function">
    <text evidence="12 13">Fluoride-specific ion channel. Important for reducing fluoride concentration in the cell, thus reducing its toxicity.</text>
</comment>
<evidence type="ECO:0000256" key="12">
    <source>
        <dbReference type="ARBA" id="ARBA00049940"/>
    </source>
</evidence>
<name>A0A4V4RG16_9MICO</name>
<comment type="activity regulation">
    <text evidence="13">Na(+) is not transported, but it plays an essential structural role and its presence is essential for fluoride channel function.</text>
</comment>
<comment type="subcellular location">
    <subcellularLocation>
        <location evidence="1 13">Cell membrane</location>
        <topology evidence="1 13">Multi-pass membrane protein</topology>
    </subcellularLocation>
</comment>
<dbReference type="GO" id="GO:0046872">
    <property type="term" value="F:metal ion binding"/>
    <property type="evidence" value="ECO:0007669"/>
    <property type="project" value="UniProtKB-KW"/>
</dbReference>
<keyword evidence="3 13" id="KW-1003">Cell membrane</keyword>
<protein>
    <recommendedName>
        <fullName evidence="13">Fluoride-specific ion channel FluC</fullName>
    </recommendedName>
</protein>
<keyword evidence="6 13" id="KW-1133">Transmembrane helix</keyword>
<accession>A0A4V4RG16</accession>
<dbReference type="PANTHER" id="PTHR28259:SF16">
    <property type="entry name" value="FLUORIDE-SPECIFIC ION CHANNEL FLUC 2"/>
    <property type="match status" value="1"/>
</dbReference>
<dbReference type="GO" id="GO:0140114">
    <property type="term" value="P:cellular detoxification of fluoride"/>
    <property type="evidence" value="ECO:0007669"/>
    <property type="project" value="UniProtKB-UniRule"/>
</dbReference>
<evidence type="ECO:0000256" key="5">
    <source>
        <dbReference type="ARBA" id="ARBA00022723"/>
    </source>
</evidence>
<dbReference type="EMBL" id="QYRT01000005">
    <property type="protein sequence ID" value="TIH39974.1"/>
    <property type="molecule type" value="Genomic_DNA"/>
</dbReference>
<dbReference type="NCBIfam" id="TIGR00494">
    <property type="entry name" value="crcB"/>
    <property type="match status" value="1"/>
</dbReference>
<evidence type="ECO:0000256" key="7">
    <source>
        <dbReference type="ARBA" id="ARBA00023065"/>
    </source>
</evidence>
<comment type="caution">
    <text evidence="14">The sequence shown here is derived from an EMBL/GenBank/DDBJ whole genome shotgun (WGS) entry which is preliminary data.</text>
</comment>
<feature type="transmembrane region" description="Helical" evidence="13">
    <location>
        <begin position="38"/>
        <end position="58"/>
    </location>
</feature>
<dbReference type="Pfam" id="PF02537">
    <property type="entry name" value="CRCB"/>
    <property type="match status" value="1"/>
</dbReference>
<proteinExistence type="inferred from homology"/>
<keyword evidence="4 13" id="KW-0812">Transmembrane</keyword>
<organism evidence="14 15">
    <name type="scientific">Subtercola vilae</name>
    <dbReference type="NCBI Taxonomy" id="2056433"/>
    <lineage>
        <taxon>Bacteria</taxon>
        <taxon>Bacillati</taxon>
        <taxon>Actinomycetota</taxon>
        <taxon>Actinomycetes</taxon>
        <taxon>Micrococcales</taxon>
        <taxon>Microbacteriaceae</taxon>
        <taxon>Subtercola</taxon>
    </lineage>
</organism>
<dbReference type="GO" id="GO:0062054">
    <property type="term" value="F:fluoride channel activity"/>
    <property type="evidence" value="ECO:0007669"/>
    <property type="project" value="UniProtKB-UniRule"/>
</dbReference>
<keyword evidence="5 13" id="KW-0479">Metal-binding</keyword>
<evidence type="ECO:0000256" key="9">
    <source>
        <dbReference type="ARBA" id="ARBA00023303"/>
    </source>
</evidence>
<keyword evidence="7 13" id="KW-0406">Ion transport</keyword>
<keyword evidence="13" id="KW-0915">Sodium</keyword>
<feature type="transmembrane region" description="Helical" evidence="13">
    <location>
        <begin position="65"/>
        <end position="83"/>
    </location>
</feature>
<dbReference type="HAMAP" id="MF_00454">
    <property type="entry name" value="FluC"/>
    <property type="match status" value="1"/>
</dbReference>
<reference evidence="14 15" key="1">
    <citation type="journal article" date="2019" name="Microorganisms">
        <title>Systematic Affiliation and Genome Analysis of Subtercola vilae DB165(T) with Particular Emphasis on Cold Adaptation of an Isolate from a High-Altitude Cold Volcano Lake.</title>
        <authorList>
            <person name="Villalobos A.S."/>
            <person name="Wiese J."/>
            <person name="Imhoff J.F."/>
            <person name="Dorador C."/>
            <person name="Keller A."/>
            <person name="Hentschel U."/>
        </authorList>
    </citation>
    <scope>NUCLEOTIDE SEQUENCE [LARGE SCALE GENOMIC DNA]</scope>
    <source>
        <strain evidence="14 15">DB165</strain>
    </source>
</reference>